<feature type="region of interest" description="Disordered" evidence="16">
    <location>
        <begin position="1"/>
        <end position="22"/>
    </location>
</feature>
<dbReference type="SMART" id="SM00911">
    <property type="entry name" value="HWE_HK"/>
    <property type="match status" value="1"/>
</dbReference>
<dbReference type="Proteomes" id="UP000190044">
    <property type="component" value="Unassembled WGS sequence"/>
</dbReference>
<evidence type="ECO:0000256" key="13">
    <source>
        <dbReference type="ARBA" id="ARBA00022991"/>
    </source>
</evidence>
<dbReference type="SUPFAM" id="SSF55785">
    <property type="entry name" value="PYP-like sensor domain (PAS domain)"/>
    <property type="match status" value="1"/>
</dbReference>
<dbReference type="EC" id="2.7.13.3" evidence="2"/>
<evidence type="ECO:0000256" key="12">
    <source>
        <dbReference type="ARBA" id="ARBA00022840"/>
    </source>
</evidence>
<dbReference type="RefSeq" id="WP_079639206.1">
    <property type="nucleotide sequence ID" value="NZ_FUYP01000016.1"/>
</dbReference>
<evidence type="ECO:0000256" key="10">
    <source>
        <dbReference type="ARBA" id="ARBA00022741"/>
    </source>
</evidence>
<dbReference type="Pfam" id="PF07536">
    <property type="entry name" value="HWE_HK"/>
    <property type="match status" value="1"/>
</dbReference>
<organism evidence="19 20">
    <name type="scientific">Sphingopyxis flava</name>
    <dbReference type="NCBI Taxonomy" id="1507287"/>
    <lineage>
        <taxon>Bacteria</taxon>
        <taxon>Pseudomonadati</taxon>
        <taxon>Pseudomonadota</taxon>
        <taxon>Alphaproteobacteria</taxon>
        <taxon>Sphingomonadales</taxon>
        <taxon>Sphingomonadaceae</taxon>
        <taxon>Sphingopyxis</taxon>
    </lineage>
</organism>
<dbReference type="PANTHER" id="PTHR41523:SF8">
    <property type="entry name" value="ETHYLENE RESPONSE SENSOR PROTEIN"/>
    <property type="match status" value="1"/>
</dbReference>
<dbReference type="SMART" id="SM00091">
    <property type="entry name" value="PAS"/>
    <property type="match status" value="2"/>
</dbReference>
<evidence type="ECO:0000256" key="3">
    <source>
        <dbReference type="ARBA" id="ARBA00022543"/>
    </source>
</evidence>
<dbReference type="CDD" id="cd00130">
    <property type="entry name" value="PAS"/>
    <property type="match status" value="1"/>
</dbReference>
<dbReference type="EMBL" id="FUYP01000016">
    <property type="protein sequence ID" value="SKB74682.1"/>
    <property type="molecule type" value="Genomic_DNA"/>
</dbReference>
<keyword evidence="10" id="KW-0547">Nucleotide-binding</keyword>
<dbReference type="Pfam" id="PF13426">
    <property type="entry name" value="PAS_9"/>
    <property type="match status" value="1"/>
</dbReference>
<dbReference type="OrthoDB" id="9760752at2"/>
<evidence type="ECO:0000313" key="19">
    <source>
        <dbReference type="EMBL" id="SKB74682.1"/>
    </source>
</evidence>
<evidence type="ECO:0000256" key="11">
    <source>
        <dbReference type="ARBA" id="ARBA00022777"/>
    </source>
</evidence>
<keyword evidence="9" id="KW-0677">Repeat</keyword>
<evidence type="ECO:0000256" key="4">
    <source>
        <dbReference type="ARBA" id="ARBA00022553"/>
    </source>
</evidence>
<name>A0A1T5DSC7_9SPHN</name>
<keyword evidence="11" id="KW-0418">Kinase</keyword>
<evidence type="ECO:0000256" key="5">
    <source>
        <dbReference type="ARBA" id="ARBA00022606"/>
    </source>
</evidence>
<keyword evidence="13" id="KW-0157">Chromophore</keyword>
<proteinExistence type="predicted"/>
<keyword evidence="15" id="KW-0675">Receptor</keyword>
<dbReference type="GO" id="GO:0005524">
    <property type="term" value="F:ATP binding"/>
    <property type="evidence" value="ECO:0007669"/>
    <property type="project" value="UniProtKB-KW"/>
</dbReference>
<keyword evidence="20" id="KW-1185">Reference proteome</keyword>
<keyword evidence="4" id="KW-0597">Phosphoprotein</keyword>
<feature type="domain" description="PAC" evidence="18">
    <location>
        <begin position="127"/>
        <end position="179"/>
    </location>
</feature>
<keyword evidence="6" id="KW-0285">Flavoprotein</keyword>
<gene>
    <name evidence="19" type="ORF">SAMN06295937_101614</name>
</gene>
<evidence type="ECO:0000256" key="16">
    <source>
        <dbReference type="SAM" id="MobiDB-lite"/>
    </source>
</evidence>
<dbReference type="GO" id="GO:0009881">
    <property type="term" value="F:photoreceptor activity"/>
    <property type="evidence" value="ECO:0007669"/>
    <property type="project" value="UniProtKB-KW"/>
</dbReference>
<dbReference type="SMART" id="SM00086">
    <property type="entry name" value="PAC"/>
    <property type="match status" value="1"/>
</dbReference>
<evidence type="ECO:0000256" key="8">
    <source>
        <dbReference type="ARBA" id="ARBA00022679"/>
    </source>
</evidence>
<evidence type="ECO:0000256" key="9">
    <source>
        <dbReference type="ARBA" id="ARBA00022737"/>
    </source>
</evidence>
<dbReference type="InterPro" id="IPR001610">
    <property type="entry name" value="PAC"/>
</dbReference>
<evidence type="ECO:0000256" key="7">
    <source>
        <dbReference type="ARBA" id="ARBA00022643"/>
    </source>
</evidence>
<keyword evidence="8" id="KW-0808">Transferase</keyword>
<dbReference type="InterPro" id="IPR000700">
    <property type="entry name" value="PAS-assoc_C"/>
</dbReference>
<dbReference type="AlphaFoldDB" id="A0A1T5DSC7"/>
<dbReference type="NCBIfam" id="TIGR00229">
    <property type="entry name" value="sensory_box"/>
    <property type="match status" value="1"/>
</dbReference>
<dbReference type="Gene3D" id="3.30.450.20">
    <property type="entry name" value="PAS domain"/>
    <property type="match status" value="1"/>
</dbReference>
<accession>A0A1T5DSC7</accession>
<comment type="catalytic activity">
    <reaction evidence="1">
        <text>ATP + protein L-histidine = ADP + protein N-phospho-L-histidine.</text>
        <dbReference type="EC" id="2.7.13.3"/>
    </reaction>
</comment>
<feature type="domain" description="PAS" evidence="17">
    <location>
        <begin position="54"/>
        <end position="123"/>
    </location>
</feature>
<dbReference type="PROSITE" id="PS50113">
    <property type="entry name" value="PAC"/>
    <property type="match status" value="1"/>
</dbReference>
<dbReference type="PANTHER" id="PTHR41523">
    <property type="entry name" value="TWO-COMPONENT SYSTEM SENSOR PROTEIN"/>
    <property type="match status" value="1"/>
</dbReference>
<dbReference type="InterPro" id="IPR035965">
    <property type="entry name" value="PAS-like_dom_sf"/>
</dbReference>
<evidence type="ECO:0000256" key="15">
    <source>
        <dbReference type="ARBA" id="ARBA00023170"/>
    </source>
</evidence>
<evidence type="ECO:0000259" key="18">
    <source>
        <dbReference type="PROSITE" id="PS50113"/>
    </source>
</evidence>
<dbReference type="InterPro" id="IPR011102">
    <property type="entry name" value="Sig_transdc_His_kinase_HWE"/>
</dbReference>
<evidence type="ECO:0000256" key="14">
    <source>
        <dbReference type="ARBA" id="ARBA00023026"/>
    </source>
</evidence>
<dbReference type="InterPro" id="IPR036890">
    <property type="entry name" value="HATPase_C_sf"/>
</dbReference>
<evidence type="ECO:0000256" key="2">
    <source>
        <dbReference type="ARBA" id="ARBA00012438"/>
    </source>
</evidence>
<reference evidence="20" key="1">
    <citation type="submission" date="2017-02" db="EMBL/GenBank/DDBJ databases">
        <authorList>
            <person name="Varghese N."/>
            <person name="Submissions S."/>
        </authorList>
    </citation>
    <scope>NUCLEOTIDE SEQUENCE [LARGE SCALE GENOMIC DNA]</scope>
    <source>
        <strain evidence="20">R11H</strain>
    </source>
</reference>
<evidence type="ECO:0000259" key="17">
    <source>
        <dbReference type="PROSITE" id="PS50112"/>
    </source>
</evidence>
<dbReference type="InterPro" id="IPR000014">
    <property type="entry name" value="PAS"/>
</dbReference>
<keyword evidence="5" id="KW-0716">Sensory transduction</keyword>
<keyword evidence="12" id="KW-0067">ATP-binding</keyword>
<evidence type="ECO:0000313" key="20">
    <source>
        <dbReference type="Proteomes" id="UP000190044"/>
    </source>
</evidence>
<dbReference type="PROSITE" id="PS50112">
    <property type="entry name" value="PAS"/>
    <property type="match status" value="1"/>
</dbReference>
<evidence type="ECO:0000256" key="6">
    <source>
        <dbReference type="ARBA" id="ARBA00022630"/>
    </source>
</evidence>
<evidence type="ECO:0000256" key="1">
    <source>
        <dbReference type="ARBA" id="ARBA00000085"/>
    </source>
</evidence>
<protein>
    <recommendedName>
        <fullName evidence="2">histidine kinase</fullName>
        <ecNumber evidence="2">2.7.13.3</ecNumber>
    </recommendedName>
</protein>
<keyword evidence="7" id="KW-0288">FMN</keyword>
<dbReference type="Gene3D" id="3.30.565.10">
    <property type="entry name" value="Histidine kinase-like ATPase, C-terminal domain"/>
    <property type="match status" value="1"/>
</dbReference>
<keyword evidence="14" id="KW-0843">Virulence</keyword>
<sequence length="377" mass="40231">MADLNGSIPAEPGSGLPAGPISGRAPFDARVAGSLPPPGRQAAVNAALSGVPDPRDWLAAIIEGSNDAIISKDLHGIIQSWNEGATRLFGYAPEEVIGKSVTILIPPARLDEEPRILAAIQQGRRILPFETQRLRKNGELVDISLTISPIHDAHGTIVGASKIARDITERRNAQEQQKLLMGEMHHRVKNLFALANAIVAISSRAGGTLEDTVGMIQDRLQALARAHELTMGQADGGHPSHQQTELLALIHAILAPYLAGERIFVEGDECLVGGRAVTHIALLLNELATNAAKYGALSVPEGQLIVRVERGGHDVRLRWEERGGALPAEGDIARAREGFGTRLEKGVAATLKASIDRDWRADGLFVSIAVPRTALES</sequence>
<dbReference type="GO" id="GO:0004673">
    <property type="term" value="F:protein histidine kinase activity"/>
    <property type="evidence" value="ECO:0007669"/>
    <property type="project" value="UniProtKB-EC"/>
</dbReference>
<keyword evidence="3" id="KW-0600">Photoreceptor protein</keyword>